<feature type="transmembrane region" description="Helical" evidence="6">
    <location>
        <begin position="253"/>
        <end position="272"/>
    </location>
</feature>
<evidence type="ECO:0000256" key="3">
    <source>
        <dbReference type="ARBA" id="ARBA00022692"/>
    </source>
</evidence>
<dbReference type="InterPro" id="IPR039765">
    <property type="entry name" value="Yip5/YIPF1/YIPF2"/>
</dbReference>
<evidence type="ECO:0000256" key="7">
    <source>
        <dbReference type="SAM" id="MobiDB-lite"/>
    </source>
</evidence>
<evidence type="ECO:0000259" key="8">
    <source>
        <dbReference type="Pfam" id="PF04893"/>
    </source>
</evidence>
<evidence type="ECO:0000256" key="1">
    <source>
        <dbReference type="ARBA" id="ARBA00004141"/>
    </source>
</evidence>
<protein>
    <recommendedName>
        <fullName evidence="6">Protein YIPF</fullName>
    </recommendedName>
</protein>
<gene>
    <name evidence="9" type="ORF">FDP41_004304</name>
</gene>
<accession>A0A6A5BSP1</accession>
<dbReference type="RefSeq" id="XP_044561118.1">
    <property type="nucleotide sequence ID" value="XM_044707704.1"/>
</dbReference>
<dbReference type="GO" id="GO:0016192">
    <property type="term" value="P:vesicle-mediated transport"/>
    <property type="evidence" value="ECO:0007669"/>
    <property type="project" value="InterPro"/>
</dbReference>
<dbReference type="PANTHER" id="PTHR12822">
    <property type="entry name" value="PROTEIN YIPF"/>
    <property type="match status" value="1"/>
</dbReference>
<dbReference type="InterPro" id="IPR006977">
    <property type="entry name" value="Yip1_dom"/>
</dbReference>
<feature type="domain" description="Yip1" evidence="8">
    <location>
        <begin position="148"/>
        <end position="337"/>
    </location>
</feature>
<dbReference type="VEuPathDB" id="AmoebaDB:FDP41_004304"/>
<evidence type="ECO:0000256" key="6">
    <source>
        <dbReference type="RuleBase" id="RU361264"/>
    </source>
</evidence>
<reference evidence="9 10" key="1">
    <citation type="journal article" date="2019" name="Sci. Rep.">
        <title>Nanopore sequencing improves the draft genome of the human pathogenic amoeba Naegleria fowleri.</title>
        <authorList>
            <person name="Liechti N."/>
            <person name="Schurch N."/>
            <person name="Bruggmann R."/>
            <person name="Wittwer M."/>
        </authorList>
    </citation>
    <scope>NUCLEOTIDE SEQUENCE [LARGE SCALE GENOMIC DNA]</scope>
    <source>
        <strain evidence="9 10">ATCC 30894</strain>
    </source>
</reference>
<keyword evidence="5 6" id="KW-0472">Membrane</keyword>
<dbReference type="OMA" id="PIWISVT"/>
<sequence>MNNPQGPLLPYEGNTGTNITSLDFQDFGTQNNLSSQQQHFSTEPIGRMNLDEHNQLFDVQLPPPTTTTTTHSQPPSTTLTNTNNNLLLSGDDDEDDDLEQMDFSQYSFWNIEYYIPFFNVNTTEVFLRMSKPFLFFASGGESFVAFIKRGKKQADLWGPFWIVTTLIVIIIMTSNIGQFINLRAIGGALENDFNAPVRANSTPDASEPFRKLNGNLLEWTTDFSLISVGATVFYAFSLLVPTLLWIMMKYKAIGVSLVETLCIYGYSFVVVIPPLVMCIFDISWLRWILIVLGFIYSAAFIIYGLFKEWKKGVTGPQDNIFLLIFVIYVFVCHLILAIFVRFYFFTFHVDLKQQ</sequence>
<comment type="subcellular location">
    <subcellularLocation>
        <location evidence="6">Golgi apparatus membrane</location>
        <topology evidence="6">Multi-pass membrane protein</topology>
    </subcellularLocation>
    <subcellularLocation>
        <location evidence="1">Membrane</location>
        <topology evidence="1">Multi-pass membrane protein</topology>
    </subcellularLocation>
</comment>
<feature type="compositionally biased region" description="Low complexity" evidence="7">
    <location>
        <begin position="66"/>
        <end position="84"/>
    </location>
</feature>
<dbReference type="VEuPathDB" id="AmoebaDB:NF0065990"/>
<evidence type="ECO:0000313" key="9">
    <source>
        <dbReference type="EMBL" id="KAF0976405.1"/>
    </source>
</evidence>
<dbReference type="VEuPathDB" id="AmoebaDB:NfTy_084450"/>
<name>A0A6A5BSP1_NAEFO</name>
<feature type="transmembrane region" description="Helical" evidence="6">
    <location>
        <begin position="284"/>
        <end position="306"/>
    </location>
</feature>
<evidence type="ECO:0000256" key="4">
    <source>
        <dbReference type="ARBA" id="ARBA00022989"/>
    </source>
</evidence>
<dbReference type="OrthoDB" id="10256463at2759"/>
<organism evidence="9 10">
    <name type="scientific">Naegleria fowleri</name>
    <name type="common">Brain eating amoeba</name>
    <dbReference type="NCBI Taxonomy" id="5763"/>
    <lineage>
        <taxon>Eukaryota</taxon>
        <taxon>Discoba</taxon>
        <taxon>Heterolobosea</taxon>
        <taxon>Tetramitia</taxon>
        <taxon>Eutetramitia</taxon>
        <taxon>Vahlkampfiidae</taxon>
        <taxon>Naegleria</taxon>
    </lineage>
</organism>
<keyword evidence="3 6" id="KW-0812">Transmembrane</keyword>
<dbReference type="Pfam" id="PF04893">
    <property type="entry name" value="Yip1"/>
    <property type="match status" value="1"/>
</dbReference>
<feature type="region of interest" description="Disordered" evidence="7">
    <location>
        <begin position="59"/>
        <end position="84"/>
    </location>
</feature>
<dbReference type="GO" id="GO:0031267">
    <property type="term" value="F:small GTPase binding"/>
    <property type="evidence" value="ECO:0007669"/>
    <property type="project" value="InterPro"/>
</dbReference>
<keyword evidence="4 6" id="KW-1133">Transmembrane helix</keyword>
<dbReference type="GO" id="GO:0000139">
    <property type="term" value="C:Golgi membrane"/>
    <property type="evidence" value="ECO:0007669"/>
    <property type="project" value="UniProtKB-SubCell"/>
</dbReference>
<evidence type="ECO:0000256" key="5">
    <source>
        <dbReference type="ARBA" id="ARBA00023136"/>
    </source>
</evidence>
<feature type="transmembrane region" description="Helical" evidence="6">
    <location>
        <begin position="156"/>
        <end position="180"/>
    </location>
</feature>
<feature type="transmembrane region" description="Helical" evidence="6">
    <location>
        <begin position="318"/>
        <end position="344"/>
    </location>
</feature>
<evidence type="ECO:0000256" key="2">
    <source>
        <dbReference type="ARBA" id="ARBA00010596"/>
    </source>
</evidence>
<proteinExistence type="inferred from homology"/>
<keyword evidence="10" id="KW-1185">Reference proteome</keyword>
<evidence type="ECO:0000313" key="10">
    <source>
        <dbReference type="Proteomes" id="UP000444721"/>
    </source>
</evidence>
<dbReference type="EMBL" id="VFQX01000037">
    <property type="protein sequence ID" value="KAF0976405.1"/>
    <property type="molecule type" value="Genomic_DNA"/>
</dbReference>
<dbReference type="AlphaFoldDB" id="A0A6A5BSP1"/>
<comment type="similarity">
    <text evidence="2 6">Belongs to the YIP1 family.</text>
</comment>
<dbReference type="GeneID" id="68111522"/>
<comment type="caution">
    <text evidence="9">The sequence shown here is derived from an EMBL/GenBank/DDBJ whole genome shotgun (WGS) entry which is preliminary data.</text>
</comment>
<dbReference type="PANTHER" id="PTHR12822:SF2">
    <property type="entry name" value="PROTEIN YIPF"/>
    <property type="match status" value="1"/>
</dbReference>
<feature type="transmembrane region" description="Helical" evidence="6">
    <location>
        <begin position="223"/>
        <end position="246"/>
    </location>
</feature>
<dbReference type="Proteomes" id="UP000444721">
    <property type="component" value="Unassembled WGS sequence"/>
</dbReference>